<dbReference type="PANTHER" id="PTHR46082:SF6">
    <property type="entry name" value="AAA+ ATPASE DOMAIN-CONTAINING PROTEIN-RELATED"/>
    <property type="match status" value="1"/>
</dbReference>
<gene>
    <name evidence="3" type="primary">fxsT</name>
    <name evidence="3" type="ORF">AB0K40_39890</name>
</gene>
<reference evidence="3 4" key="1">
    <citation type="submission" date="2024-06" db="EMBL/GenBank/DDBJ databases">
        <title>The Natural Products Discovery Center: Release of the First 8490 Sequenced Strains for Exploring Actinobacteria Biosynthetic Diversity.</title>
        <authorList>
            <person name="Kalkreuter E."/>
            <person name="Kautsar S.A."/>
            <person name="Yang D."/>
            <person name="Bader C.D."/>
            <person name="Teijaro C.N."/>
            <person name="Fluegel L."/>
            <person name="Davis C.M."/>
            <person name="Simpson J.R."/>
            <person name="Lauterbach L."/>
            <person name="Steele A.D."/>
            <person name="Gui C."/>
            <person name="Meng S."/>
            <person name="Li G."/>
            <person name="Viehrig K."/>
            <person name="Ye F."/>
            <person name="Su P."/>
            <person name="Kiefer A.F."/>
            <person name="Nichols A."/>
            <person name="Cepeda A.J."/>
            <person name="Yan W."/>
            <person name="Fan B."/>
            <person name="Jiang Y."/>
            <person name="Adhikari A."/>
            <person name="Zheng C.-J."/>
            <person name="Schuster L."/>
            <person name="Cowan T.M."/>
            <person name="Smanski M.J."/>
            <person name="Chevrette M.G."/>
            <person name="De Carvalho L.P.S."/>
            <person name="Shen B."/>
        </authorList>
    </citation>
    <scope>NUCLEOTIDE SEQUENCE [LARGE SCALE GENOMIC DNA]</scope>
    <source>
        <strain evidence="3 4">NPDC049574</strain>
    </source>
</reference>
<comment type="caution">
    <text evidence="3">The sequence shown here is derived from an EMBL/GenBank/DDBJ whole genome shotgun (WGS) entry which is preliminary data.</text>
</comment>
<evidence type="ECO:0000259" key="2">
    <source>
        <dbReference type="Pfam" id="PF00931"/>
    </source>
</evidence>
<dbReference type="Gene3D" id="1.25.40.10">
    <property type="entry name" value="Tetratricopeptide repeat domain"/>
    <property type="match status" value="4"/>
</dbReference>
<dbReference type="Gene3D" id="3.40.50.300">
    <property type="entry name" value="P-loop containing nucleotide triphosphate hydrolases"/>
    <property type="match status" value="1"/>
</dbReference>
<dbReference type="Proteomes" id="UP001552427">
    <property type="component" value="Unassembled WGS sequence"/>
</dbReference>
<dbReference type="Pfam" id="PF02810">
    <property type="entry name" value="SEC-C"/>
    <property type="match status" value="1"/>
</dbReference>
<organism evidence="3 4">
    <name type="scientific">Nonomuraea bangladeshensis</name>
    <dbReference type="NCBI Taxonomy" id="404385"/>
    <lineage>
        <taxon>Bacteria</taxon>
        <taxon>Bacillati</taxon>
        <taxon>Actinomycetota</taxon>
        <taxon>Actinomycetes</taxon>
        <taxon>Streptosporangiales</taxon>
        <taxon>Streptosporangiaceae</taxon>
        <taxon>Nonomuraea</taxon>
    </lineage>
</organism>
<dbReference type="InterPro" id="IPR011990">
    <property type="entry name" value="TPR-like_helical_dom_sf"/>
</dbReference>
<accession>A0ABV3HGN8</accession>
<name>A0ABV3HGN8_9ACTN</name>
<dbReference type="SUPFAM" id="SSF52540">
    <property type="entry name" value="P-loop containing nucleoside triphosphate hydrolases"/>
    <property type="match status" value="1"/>
</dbReference>
<dbReference type="InterPro" id="IPR002182">
    <property type="entry name" value="NB-ARC"/>
</dbReference>
<dbReference type="SUPFAM" id="SSF103642">
    <property type="entry name" value="Sec-C motif"/>
    <property type="match status" value="1"/>
</dbReference>
<dbReference type="RefSeq" id="WP_364460711.1">
    <property type="nucleotide sequence ID" value="NZ_JBFARM010000015.1"/>
</dbReference>
<evidence type="ECO:0000313" key="4">
    <source>
        <dbReference type="Proteomes" id="UP001552427"/>
    </source>
</evidence>
<dbReference type="SUPFAM" id="SSF48452">
    <property type="entry name" value="TPR-like"/>
    <property type="match status" value="5"/>
</dbReference>
<sequence>MSGEPAGRVEAQATGQARQANLGQGWQLVDQSTNVHLPPGALHAPGTVAAPSALSNLPGGAAEVFVGRDEALAVLERELQADRSRVVIGQVIHGIGGVGKTELARQYALARAERYRVRWWIVADGADQIQNGLAMLAERLHPPLPRQSALTTVLGVEQAAAWAYGWLQAHQDWLLVLDNVEDPRDVRDLLGQLRTGHILLTTRRDVAWPDGVRPVPLNVLGPDAAIDLLAQTSRCPEPADRPAIAAIAQELGRLPLALEQAGAYLRETRISPKAYLELLARHPAHLYAAVPEGGDAGRTIARLWNSHLGTIRDRNPHAEHLLRVLACYAPDNIPRDLIDADWADREAGVPNPATLDALRLLVSYGLISLDRHTIAMHRLLQAVLTTPAPATSADLTSGEAVVQVALAWLAAAWPHTTSEPLTVDQLGRRRLLSPHIAALTNHHQIVTTRGEHDWIFMQAVLHEYEQGNYQRALTLATHDYAINQASLGEEHPDTLTSRGNLATVLRDLGRLEEAEAEARAVWQVQARALGEEHPDTLASRNNLVLALQRLGRLGEAEAEARAVWQVQARALGEEHPYTLASRNNLALVLHGLGRLGEAEAHSRAVWQVQVRVLGEEHPHTLTSRGNLALALQSLGRLEEAEAEARAVWQVRARVLGEEHPDTLTSRGNFATVLRDLGRLGEAEAEARAVWQVQARVLGEAHPDTLTSRGNLATVLLGLGRLEDAEAHSHVVWRSMVQVAGEEHPDTLASRSHLALALQRLGRLEDAEAHSRAVWRSTVRVLGEEHPDTLASRTNLAAVLLGLGRLEEAEVEGRAVWQVQARVLGEEHPYTLASRSHLALVLQSLGRLEDAETHNRAVWRSTVRVLGEEHPNTLTSRANLAAVLRDLGRLEEAEVEARAVWQVQARVLGEEHPDTLTSHVRLALVLLGLARWREAEAEMRAVWQVQARVLGEEHPDTLTSRGNLAAALGGLGRLEEAEAEGRAVWQSLVRVLGAEHPNTRASRQNLDNVIHARRSRSAESAQARNRGVSRNAPCPCGSSRKFKRCHGVGAAS</sequence>
<protein>
    <submittedName>
        <fullName evidence="3">FxSxx-COOH system tetratricopeptide repeat protein</fullName>
    </submittedName>
</protein>
<dbReference type="EMBL" id="JBFARM010000015">
    <property type="protein sequence ID" value="MEV4291706.1"/>
    <property type="molecule type" value="Genomic_DNA"/>
</dbReference>
<dbReference type="Pfam" id="PF13424">
    <property type="entry name" value="TPR_12"/>
    <property type="match status" value="2"/>
</dbReference>
<dbReference type="Pfam" id="PF13374">
    <property type="entry name" value="TPR_10"/>
    <property type="match status" value="9"/>
</dbReference>
<dbReference type="InterPro" id="IPR004027">
    <property type="entry name" value="SEC_C_motif"/>
</dbReference>
<dbReference type="InterPro" id="IPR053137">
    <property type="entry name" value="NLR-like"/>
</dbReference>
<dbReference type="Pfam" id="PF00931">
    <property type="entry name" value="NB-ARC"/>
    <property type="match status" value="1"/>
</dbReference>
<keyword evidence="4" id="KW-1185">Reference proteome</keyword>
<feature type="region of interest" description="Disordered" evidence="1">
    <location>
        <begin position="1013"/>
        <end position="1032"/>
    </location>
</feature>
<proteinExistence type="predicted"/>
<feature type="domain" description="NB-ARC" evidence="2">
    <location>
        <begin position="91"/>
        <end position="231"/>
    </location>
</feature>
<evidence type="ECO:0000313" key="3">
    <source>
        <dbReference type="EMBL" id="MEV4291706.1"/>
    </source>
</evidence>
<dbReference type="PANTHER" id="PTHR46082">
    <property type="entry name" value="ATP/GTP-BINDING PROTEIN-RELATED"/>
    <property type="match status" value="1"/>
</dbReference>
<evidence type="ECO:0000256" key="1">
    <source>
        <dbReference type="SAM" id="MobiDB-lite"/>
    </source>
</evidence>
<dbReference type="NCBIfam" id="NF040586">
    <property type="entry name" value="FxSxx_TPR"/>
    <property type="match status" value="1"/>
</dbReference>
<dbReference type="InterPro" id="IPR027417">
    <property type="entry name" value="P-loop_NTPase"/>
</dbReference>